<dbReference type="GO" id="GO:0005634">
    <property type="term" value="C:nucleus"/>
    <property type="evidence" value="ECO:0007669"/>
    <property type="project" value="TreeGrafter"/>
</dbReference>
<evidence type="ECO:0000313" key="3">
    <source>
        <dbReference type="Proteomes" id="UP001161438"/>
    </source>
</evidence>
<keyword evidence="3" id="KW-1185">Reference proteome</keyword>
<organism evidence="2 3">
    <name type="scientific">Saccharomyces mikatae IFO 1815</name>
    <dbReference type="NCBI Taxonomy" id="226126"/>
    <lineage>
        <taxon>Eukaryota</taxon>
        <taxon>Fungi</taxon>
        <taxon>Dikarya</taxon>
        <taxon>Ascomycota</taxon>
        <taxon>Saccharomycotina</taxon>
        <taxon>Saccharomycetes</taxon>
        <taxon>Saccharomycetales</taxon>
        <taxon>Saccharomycetaceae</taxon>
        <taxon>Saccharomyces</taxon>
    </lineage>
</organism>
<dbReference type="InterPro" id="IPR013922">
    <property type="entry name" value="Cyclin_PHO80-like"/>
</dbReference>
<accession>A0AA35NI68</accession>
<feature type="compositionally biased region" description="Basic and acidic residues" evidence="1">
    <location>
        <begin position="21"/>
        <end position="35"/>
    </location>
</feature>
<gene>
    <name evidence="2" type="primary">SMKI09G1160</name>
    <name evidence="2" type="ORF">SMKI_09G1160</name>
</gene>
<dbReference type="GO" id="GO:0019901">
    <property type="term" value="F:protein kinase binding"/>
    <property type="evidence" value="ECO:0007669"/>
    <property type="project" value="InterPro"/>
</dbReference>
<protein>
    <recommendedName>
        <fullName evidence="4">Pcl7p</fullName>
    </recommendedName>
</protein>
<feature type="region of interest" description="Disordered" evidence="1">
    <location>
        <begin position="1"/>
        <end position="53"/>
    </location>
</feature>
<dbReference type="Pfam" id="PF08613">
    <property type="entry name" value="Cyclin"/>
    <property type="match status" value="1"/>
</dbReference>
<name>A0AA35NI68_SACMI</name>
<evidence type="ECO:0000313" key="2">
    <source>
        <dbReference type="EMBL" id="CAI4039708.1"/>
    </source>
</evidence>
<dbReference type="GeneID" id="80918919"/>
<sequence>MELSSPLRRTTTSPIDIPGASRHDPVIEPHSHGFRTDPYSSNNSSLISKASTNPSLESPFSSKSLLDCPPVQAVKKSLEAETNKQDLNDETNGESSENVLNIVDFPTDELIIMVSALLNKIITVNDATTDISQQVPGDTEEKFLTPILAFYGKNVPEIDVVQYLERIQKYCPTTNDIFLSLLVYFDRISKNYGHSPEENGHSKQLFVMDSGNIHRLLITGITICTKFLSDFFYSNSRYAKVGGISLQELNHLELQFLVLCDFKLLVSVEEMQKYANLLYKFWNDR</sequence>
<dbReference type="Gene3D" id="1.10.472.10">
    <property type="entry name" value="Cyclin-like"/>
    <property type="match status" value="1"/>
</dbReference>
<dbReference type="CDD" id="cd20558">
    <property type="entry name" value="CYCLIN_ScPCL7-like"/>
    <property type="match status" value="1"/>
</dbReference>
<dbReference type="GO" id="GO:0016538">
    <property type="term" value="F:cyclin-dependent protein serine/threonine kinase regulator activity"/>
    <property type="evidence" value="ECO:0007669"/>
    <property type="project" value="TreeGrafter"/>
</dbReference>
<evidence type="ECO:0000256" key="1">
    <source>
        <dbReference type="SAM" id="MobiDB-lite"/>
    </source>
</evidence>
<proteinExistence type="predicted"/>
<reference evidence="2" key="1">
    <citation type="submission" date="2022-10" db="EMBL/GenBank/DDBJ databases">
        <authorList>
            <person name="Byrne P K."/>
        </authorList>
    </citation>
    <scope>NUCLEOTIDE SEQUENCE</scope>
    <source>
        <strain evidence="2">IFO1815</strain>
    </source>
</reference>
<dbReference type="Proteomes" id="UP001161438">
    <property type="component" value="Chromosome 9"/>
</dbReference>
<dbReference type="RefSeq" id="XP_056082823.1">
    <property type="nucleotide sequence ID" value="XM_056223209.1"/>
</dbReference>
<dbReference type="PANTHER" id="PTHR15615:SF94">
    <property type="entry name" value="PHO85 CYCLIN-6-RELATED"/>
    <property type="match status" value="1"/>
</dbReference>
<dbReference type="EMBL" id="OX365765">
    <property type="protein sequence ID" value="CAI4039708.1"/>
    <property type="molecule type" value="Genomic_DNA"/>
</dbReference>
<dbReference type="FunFam" id="1.10.472.10:FF:000097">
    <property type="entry name" value="Pho85 cyclin"/>
    <property type="match status" value="1"/>
</dbReference>
<dbReference type="AlphaFoldDB" id="A0AA35NI68"/>
<evidence type="ECO:0008006" key="4">
    <source>
        <dbReference type="Google" id="ProtNLM"/>
    </source>
</evidence>
<dbReference type="PANTHER" id="PTHR15615">
    <property type="match status" value="1"/>
</dbReference>
<dbReference type="GO" id="GO:0000307">
    <property type="term" value="C:cyclin-dependent protein kinase holoenzyme complex"/>
    <property type="evidence" value="ECO:0007669"/>
    <property type="project" value="TreeGrafter"/>
</dbReference>